<feature type="domain" description="Rhodanese" evidence="1">
    <location>
        <begin position="48"/>
        <end position="138"/>
    </location>
</feature>
<dbReference type="RefSeq" id="WP_250197568.1">
    <property type="nucleotide sequence ID" value="NZ_CP097636.1"/>
</dbReference>
<name>A0ABY4SA36_AQUTE</name>
<dbReference type="InterPro" id="IPR050229">
    <property type="entry name" value="GlpE_sulfurtransferase"/>
</dbReference>
<evidence type="ECO:0000313" key="3">
    <source>
        <dbReference type="Proteomes" id="UP001056201"/>
    </source>
</evidence>
<gene>
    <name evidence="2" type="ORF">MW290_27625</name>
</gene>
<reference evidence="2" key="1">
    <citation type="submission" date="2022-05" db="EMBL/GenBank/DDBJ databases">
        <title>An RpoN-dependent PEP-CTERM gene is involved in floc formation of an Aquincola tertiaricarbonis strain.</title>
        <authorList>
            <person name="Qiu D."/>
            <person name="Xia M."/>
        </authorList>
    </citation>
    <scope>NUCLEOTIDE SEQUENCE</scope>
    <source>
        <strain evidence="2">RN12</strain>
    </source>
</reference>
<dbReference type="Pfam" id="PF00581">
    <property type="entry name" value="Rhodanese"/>
    <property type="match status" value="1"/>
</dbReference>
<dbReference type="InterPro" id="IPR036873">
    <property type="entry name" value="Rhodanese-like_dom_sf"/>
</dbReference>
<keyword evidence="3" id="KW-1185">Reference proteome</keyword>
<dbReference type="Proteomes" id="UP001056201">
    <property type="component" value="Chromosome 2"/>
</dbReference>
<dbReference type="InterPro" id="IPR001763">
    <property type="entry name" value="Rhodanese-like_dom"/>
</dbReference>
<proteinExistence type="predicted"/>
<protein>
    <submittedName>
        <fullName evidence="2">Rhodanese-like domain-containing protein</fullName>
    </submittedName>
</protein>
<dbReference type="SMART" id="SM00450">
    <property type="entry name" value="RHOD"/>
    <property type="match status" value="1"/>
</dbReference>
<sequence>MQFLIANWYLVLVALVSGGLLLLPSLKQAAAGGGAGAVGTSEAVRLINREKATLVDVSEAAAYAAGHATGARNVPMSTIESAPKGLPTNKALPLLVIGGAGVNVNRAAGMLRKAGYTDVRTVAGGLAAWREASLPVEKSA</sequence>
<dbReference type="SUPFAM" id="SSF52821">
    <property type="entry name" value="Rhodanese/Cell cycle control phosphatase"/>
    <property type="match status" value="1"/>
</dbReference>
<dbReference type="CDD" id="cd00158">
    <property type="entry name" value="RHOD"/>
    <property type="match status" value="1"/>
</dbReference>
<organism evidence="2 3">
    <name type="scientific">Aquincola tertiaricarbonis</name>
    <dbReference type="NCBI Taxonomy" id="391953"/>
    <lineage>
        <taxon>Bacteria</taxon>
        <taxon>Pseudomonadati</taxon>
        <taxon>Pseudomonadota</taxon>
        <taxon>Betaproteobacteria</taxon>
        <taxon>Burkholderiales</taxon>
        <taxon>Sphaerotilaceae</taxon>
        <taxon>Aquincola</taxon>
    </lineage>
</organism>
<evidence type="ECO:0000313" key="2">
    <source>
        <dbReference type="EMBL" id="URI09339.1"/>
    </source>
</evidence>
<dbReference type="PROSITE" id="PS50206">
    <property type="entry name" value="RHODANESE_3"/>
    <property type="match status" value="1"/>
</dbReference>
<evidence type="ECO:0000259" key="1">
    <source>
        <dbReference type="PROSITE" id="PS50206"/>
    </source>
</evidence>
<accession>A0ABY4SA36</accession>
<dbReference type="PANTHER" id="PTHR43031">
    <property type="entry name" value="FAD-DEPENDENT OXIDOREDUCTASE"/>
    <property type="match status" value="1"/>
</dbReference>
<dbReference type="Gene3D" id="3.40.250.10">
    <property type="entry name" value="Rhodanese-like domain"/>
    <property type="match status" value="1"/>
</dbReference>
<dbReference type="EMBL" id="CP097636">
    <property type="protein sequence ID" value="URI09339.1"/>
    <property type="molecule type" value="Genomic_DNA"/>
</dbReference>
<dbReference type="PANTHER" id="PTHR43031:SF7">
    <property type="entry name" value="NITRIC OXIDE REDUCTASE FLRD-NAD(+) REDUCTASE"/>
    <property type="match status" value="1"/>
</dbReference>